<evidence type="ECO:0000313" key="2">
    <source>
        <dbReference type="Proteomes" id="UP000053611"/>
    </source>
</evidence>
<dbReference type="GeneID" id="28983360"/>
<reference evidence="1 2" key="1">
    <citation type="submission" date="2015-03" db="EMBL/GenBank/DDBJ databases">
        <title>Genomics and transcriptomics of the oil-accumulating basidiomycete yeast T. oleaginosus allow insights into substrate utilization and the diverse evolutionary trajectories of mating systems in fungi.</title>
        <authorList>
            <consortium name="DOE Joint Genome Institute"/>
            <person name="Kourist R."/>
            <person name="Kracht O."/>
            <person name="Bracharz F."/>
            <person name="Lipzen A."/>
            <person name="Nolan M."/>
            <person name="Ohm R."/>
            <person name="Grigoriev I."/>
            <person name="Sun S."/>
            <person name="Heitman J."/>
            <person name="Bruck T."/>
            <person name="Nowrousian M."/>
        </authorList>
    </citation>
    <scope>NUCLEOTIDE SEQUENCE [LARGE SCALE GENOMIC DNA]</scope>
    <source>
        <strain evidence="1 2">IBC0246</strain>
    </source>
</reference>
<name>A0A0J0XR29_9TREE</name>
<accession>A0A0J0XR29</accession>
<organism evidence="1 2">
    <name type="scientific">Cutaneotrichosporon oleaginosum</name>
    <dbReference type="NCBI Taxonomy" id="879819"/>
    <lineage>
        <taxon>Eukaryota</taxon>
        <taxon>Fungi</taxon>
        <taxon>Dikarya</taxon>
        <taxon>Basidiomycota</taxon>
        <taxon>Agaricomycotina</taxon>
        <taxon>Tremellomycetes</taxon>
        <taxon>Trichosporonales</taxon>
        <taxon>Trichosporonaceae</taxon>
        <taxon>Cutaneotrichosporon</taxon>
    </lineage>
</organism>
<dbReference type="AlphaFoldDB" id="A0A0J0XR29"/>
<gene>
    <name evidence="1" type="ORF">CC85DRAFT_284472</name>
</gene>
<protein>
    <submittedName>
        <fullName evidence="1">Uncharacterized protein</fullName>
    </submittedName>
</protein>
<dbReference type="EMBL" id="KQ087194">
    <property type="protein sequence ID" value="KLT43548.1"/>
    <property type="molecule type" value="Genomic_DNA"/>
</dbReference>
<evidence type="ECO:0000313" key="1">
    <source>
        <dbReference type="EMBL" id="KLT43548.1"/>
    </source>
</evidence>
<dbReference type="RefSeq" id="XP_018280039.1">
    <property type="nucleotide sequence ID" value="XM_018422757.1"/>
</dbReference>
<keyword evidence="2" id="KW-1185">Reference proteome</keyword>
<dbReference type="Proteomes" id="UP000053611">
    <property type="component" value="Unassembled WGS sequence"/>
</dbReference>
<sequence length="57" mass="5910">MTDAPKMRARLGPSFAWRAHRPRGEAVAVAGRSGMMVADASEEAALAGSRARIEAGG</sequence>
<proteinExistence type="predicted"/>